<proteinExistence type="predicted"/>
<sequence length="451" mass="51335">MKKDFLSHNTLIAQLLNTPYQKPLSHKDIAMIMGDLIVSQSTLSRKAHIEKKEVIISTKNTKYQEILRSVFHASIISQILETFLYGINVFEINWERRDGLLVPSLVGRDFQEFKFNNEGKLVFLGNGGEEEIPPFKVVYGIYNQSFRVPYGESTLRHLYFSVNIKNAGLEFWIRFLEKFGEPWAIAKTDDDPQSLAYEVSNMLNGSTAVIDKEEEIELIQPSAKSDFKDLIQYCDSQITRFILGGNLTGEVKEGSLAAAQAHNEIRSEIALSDERILCYVCNRVIGFFKELNGIKEEITFSLFNEDEPKLELANRDKTIYEMGFQPTQEYIEKTYNIKTTALSIKEQELSAETPTKKGEKDFKPFKNALNTPLIPFKLPLNKNLSLDEIDSFTENLKLKDLDLQSLLENAKSFEEVMDSLEKSLQGEDLEIAEALLSEAIMNAQIYGAING</sequence>
<dbReference type="Proteomes" id="UP000244890">
    <property type="component" value="Chromosome"/>
</dbReference>
<name>A0A2U8FDI6_9HELI</name>
<dbReference type="AlphaFoldDB" id="A0A2U8FDI6"/>
<reference evidence="1 2" key="1">
    <citation type="submission" date="2017-06" db="EMBL/GenBank/DDBJ databases">
        <title>Complete genome of Helicobacter apodemus.</title>
        <authorList>
            <person name="Cho S."/>
        </authorList>
    </citation>
    <scope>NUCLEOTIDE SEQUENCE [LARGE SCALE GENOMIC DNA]</scope>
    <source>
        <strain evidence="2">SNUVETPUB-15-01</strain>
    </source>
</reference>
<dbReference type="OrthoDB" id="5329970at2"/>
<protein>
    <recommendedName>
        <fullName evidence="3">DUF935 family protein</fullName>
    </recommendedName>
</protein>
<dbReference type="Pfam" id="PF06074">
    <property type="entry name" value="Portal_Mu"/>
    <property type="match status" value="1"/>
</dbReference>
<evidence type="ECO:0000313" key="2">
    <source>
        <dbReference type="Proteomes" id="UP000244890"/>
    </source>
</evidence>
<dbReference type="InterPro" id="IPR009279">
    <property type="entry name" value="Portal_Mu"/>
</dbReference>
<organism evidence="1 2">
    <name type="scientific">Helicobacter apodemus</name>
    <dbReference type="NCBI Taxonomy" id="135569"/>
    <lineage>
        <taxon>Bacteria</taxon>
        <taxon>Pseudomonadati</taxon>
        <taxon>Campylobacterota</taxon>
        <taxon>Epsilonproteobacteria</taxon>
        <taxon>Campylobacterales</taxon>
        <taxon>Helicobacteraceae</taxon>
        <taxon>Helicobacter</taxon>
    </lineage>
</organism>
<dbReference type="EMBL" id="CP021886">
    <property type="protein sequence ID" value="AWI33897.1"/>
    <property type="molecule type" value="Genomic_DNA"/>
</dbReference>
<dbReference type="KEGG" id="had:CDV25_03315"/>
<evidence type="ECO:0008006" key="3">
    <source>
        <dbReference type="Google" id="ProtNLM"/>
    </source>
</evidence>
<accession>A0A2U8FDI6</accession>
<evidence type="ECO:0000313" key="1">
    <source>
        <dbReference type="EMBL" id="AWI33897.1"/>
    </source>
</evidence>
<dbReference type="RefSeq" id="WP_108910759.1">
    <property type="nucleotide sequence ID" value="NZ_CP021886.1"/>
</dbReference>
<gene>
    <name evidence="1" type="ORF">CDV25_03315</name>
</gene>